<feature type="domain" description="GED" evidence="1">
    <location>
        <begin position="1"/>
        <end position="72"/>
    </location>
</feature>
<evidence type="ECO:0000313" key="3">
    <source>
        <dbReference type="Proteomes" id="UP000518266"/>
    </source>
</evidence>
<reference evidence="2 3" key="1">
    <citation type="submission" date="2020-03" db="EMBL/GenBank/DDBJ databases">
        <title>Dissostichus mawsoni Genome sequencing and assembly.</title>
        <authorList>
            <person name="Park H."/>
        </authorList>
    </citation>
    <scope>NUCLEOTIDE SEQUENCE [LARGE SCALE GENOMIC DNA]</scope>
    <source>
        <strain evidence="2">DM0001</strain>
        <tissue evidence="2">Muscle</tissue>
    </source>
</reference>
<name>A0A7J5Z296_DISMA</name>
<evidence type="ECO:0000259" key="1">
    <source>
        <dbReference type="PROSITE" id="PS51388"/>
    </source>
</evidence>
<dbReference type="EMBL" id="JAAKFY010000006">
    <property type="protein sequence ID" value="KAF3855952.1"/>
    <property type="molecule type" value="Genomic_DNA"/>
</dbReference>
<dbReference type="Gene3D" id="1.20.120.1240">
    <property type="entry name" value="Dynamin, middle domain"/>
    <property type="match status" value="1"/>
</dbReference>
<comment type="caution">
    <text evidence="2">The sequence shown here is derived from an EMBL/GenBank/DDBJ whole genome shotgun (WGS) entry which is preliminary data.</text>
</comment>
<dbReference type="InterPro" id="IPR003130">
    <property type="entry name" value="GED"/>
</dbReference>
<dbReference type="OrthoDB" id="5061070at2759"/>
<dbReference type="GO" id="GO:0005525">
    <property type="term" value="F:GTP binding"/>
    <property type="evidence" value="ECO:0007669"/>
    <property type="project" value="InterPro"/>
</dbReference>
<gene>
    <name evidence="2" type="ORF">F7725_016675</name>
</gene>
<proteinExistence type="predicted"/>
<sequence length="109" mass="12555">MIIPLGIRYHVMQESALQLHREMLQMLQDKEKTECLLQEDFSMETKRRQLQKSLKRMSGARVLLNDFSMNIYNFNTTQATGSSHPTHSNISIRPAATADSTNNCIDRVE</sequence>
<organism evidence="2 3">
    <name type="scientific">Dissostichus mawsoni</name>
    <name type="common">Antarctic cod</name>
    <dbReference type="NCBI Taxonomy" id="36200"/>
    <lineage>
        <taxon>Eukaryota</taxon>
        <taxon>Metazoa</taxon>
        <taxon>Chordata</taxon>
        <taxon>Craniata</taxon>
        <taxon>Vertebrata</taxon>
        <taxon>Euteleostomi</taxon>
        <taxon>Actinopterygii</taxon>
        <taxon>Neopterygii</taxon>
        <taxon>Teleostei</taxon>
        <taxon>Neoteleostei</taxon>
        <taxon>Acanthomorphata</taxon>
        <taxon>Eupercaria</taxon>
        <taxon>Perciformes</taxon>
        <taxon>Notothenioidei</taxon>
        <taxon>Nototheniidae</taxon>
        <taxon>Dissostichus</taxon>
    </lineage>
</organism>
<keyword evidence="3" id="KW-1185">Reference proteome</keyword>
<dbReference type="InterPro" id="IPR020850">
    <property type="entry name" value="GED_dom"/>
</dbReference>
<dbReference type="Pfam" id="PF02212">
    <property type="entry name" value="GED"/>
    <property type="match status" value="1"/>
</dbReference>
<dbReference type="Proteomes" id="UP000518266">
    <property type="component" value="Unassembled WGS sequence"/>
</dbReference>
<dbReference type="AlphaFoldDB" id="A0A7J5Z296"/>
<evidence type="ECO:0000313" key="2">
    <source>
        <dbReference type="EMBL" id="KAF3855952.1"/>
    </source>
</evidence>
<dbReference type="PROSITE" id="PS51388">
    <property type="entry name" value="GED"/>
    <property type="match status" value="1"/>
</dbReference>
<dbReference type="GO" id="GO:0003924">
    <property type="term" value="F:GTPase activity"/>
    <property type="evidence" value="ECO:0007669"/>
    <property type="project" value="InterPro"/>
</dbReference>
<accession>A0A7J5Z296</accession>
<protein>
    <recommendedName>
        <fullName evidence="1">GED domain-containing protein</fullName>
    </recommendedName>
</protein>
<dbReference type="SMART" id="SM00302">
    <property type="entry name" value="GED"/>
    <property type="match status" value="1"/>
</dbReference>